<organism evidence="4 5">
    <name type="scientific">Mesorhizobium delmotii</name>
    <dbReference type="NCBI Taxonomy" id="1631247"/>
    <lineage>
        <taxon>Bacteria</taxon>
        <taxon>Pseudomonadati</taxon>
        <taxon>Pseudomonadota</taxon>
        <taxon>Alphaproteobacteria</taxon>
        <taxon>Hyphomicrobiales</taxon>
        <taxon>Phyllobacteriaceae</taxon>
        <taxon>Mesorhizobium</taxon>
    </lineage>
</organism>
<evidence type="ECO:0000256" key="1">
    <source>
        <dbReference type="ARBA" id="ARBA00023122"/>
    </source>
</evidence>
<dbReference type="PANTHER" id="PTHR43080:SF2">
    <property type="entry name" value="CBS DOMAIN-CONTAINING PROTEIN"/>
    <property type="match status" value="1"/>
</dbReference>
<keyword evidence="5" id="KW-1185">Reference proteome</keyword>
<dbReference type="InterPro" id="IPR051257">
    <property type="entry name" value="Diverse_CBS-Domain"/>
</dbReference>
<dbReference type="PANTHER" id="PTHR43080">
    <property type="entry name" value="CBS DOMAIN-CONTAINING PROTEIN CBSX3, MITOCHONDRIAL"/>
    <property type="match status" value="1"/>
</dbReference>
<dbReference type="InterPro" id="IPR000644">
    <property type="entry name" value="CBS_dom"/>
</dbReference>
<dbReference type="Pfam" id="PF00571">
    <property type="entry name" value="CBS"/>
    <property type="match status" value="2"/>
</dbReference>
<evidence type="ECO:0000313" key="4">
    <source>
        <dbReference type="EMBL" id="SJM30660.1"/>
    </source>
</evidence>
<evidence type="ECO:0000256" key="2">
    <source>
        <dbReference type="PROSITE-ProRule" id="PRU00703"/>
    </source>
</evidence>
<dbReference type="SMART" id="SM00116">
    <property type="entry name" value="CBS"/>
    <property type="match status" value="2"/>
</dbReference>
<gene>
    <name evidence="4" type="ORF">BQ8482_170015</name>
</gene>
<dbReference type="Gene3D" id="3.10.580.10">
    <property type="entry name" value="CBS-domain"/>
    <property type="match status" value="1"/>
</dbReference>
<feature type="domain" description="CBS" evidence="3">
    <location>
        <begin position="47"/>
        <end position="105"/>
    </location>
</feature>
<keyword evidence="1 2" id="KW-0129">CBS domain</keyword>
<proteinExistence type="predicted"/>
<reference evidence="5" key="1">
    <citation type="submission" date="2016-12" db="EMBL/GenBank/DDBJ databases">
        <authorList>
            <person name="Brunel B."/>
        </authorList>
    </citation>
    <scope>NUCLEOTIDE SEQUENCE [LARGE SCALE GENOMIC DNA]</scope>
</reference>
<feature type="domain" description="CBS" evidence="3">
    <location>
        <begin position="111"/>
        <end position="170"/>
    </location>
</feature>
<name>A0A2P9AHQ2_9HYPH</name>
<dbReference type="Proteomes" id="UP000245698">
    <property type="component" value="Unassembled WGS sequence"/>
</dbReference>
<dbReference type="CDD" id="cd04622">
    <property type="entry name" value="CBS_pair_HRP1_like"/>
    <property type="match status" value="1"/>
</dbReference>
<evidence type="ECO:0000313" key="5">
    <source>
        <dbReference type="Proteomes" id="UP000245698"/>
    </source>
</evidence>
<dbReference type="SUPFAM" id="SSF54631">
    <property type="entry name" value="CBS-domain pair"/>
    <property type="match status" value="1"/>
</dbReference>
<dbReference type="AlphaFoldDB" id="A0A2P9AHQ2"/>
<protein>
    <submittedName>
        <fullName evidence="4">CBS domain-containing protein YhcV (Modular protein)</fullName>
    </submittedName>
</protein>
<sequence length="185" mass="20041">MVERIPSGVVETWNDSDRRSFSLITPSSQIGGALQLEEKAMRISECMTRKVQVASPDQSLRDAARAMADLDAGVLPVGENERLVGMITDRDIAVRGIAEGRGPDTKIRDVMSAEVQCCFDDQEVGDVLQNMRDLKLRRMPVISRDRRLVGIVSLGDLATNGEPAWAGEALGGISQPGGDHSQTAH</sequence>
<accession>A0A2P9AHQ2</accession>
<evidence type="ECO:0000259" key="3">
    <source>
        <dbReference type="PROSITE" id="PS51371"/>
    </source>
</evidence>
<dbReference type="InterPro" id="IPR046342">
    <property type="entry name" value="CBS_dom_sf"/>
</dbReference>
<dbReference type="EMBL" id="FUIG01000023">
    <property type="protein sequence ID" value="SJM30660.1"/>
    <property type="molecule type" value="Genomic_DNA"/>
</dbReference>
<dbReference type="PROSITE" id="PS51371">
    <property type="entry name" value="CBS"/>
    <property type="match status" value="2"/>
</dbReference>